<dbReference type="GO" id="GO:0005886">
    <property type="term" value="C:plasma membrane"/>
    <property type="evidence" value="ECO:0007669"/>
    <property type="project" value="UniProtKB-SubCell"/>
</dbReference>
<dbReference type="STRING" id="1045855.DSC_15320"/>
<dbReference type="PROSITE" id="PS50895">
    <property type="entry name" value="SURF1"/>
    <property type="match status" value="1"/>
</dbReference>
<dbReference type="AlphaFoldDB" id="G7UW50"/>
<keyword evidence="6" id="KW-1003">Cell membrane</keyword>
<dbReference type="InterPro" id="IPR045214">
    <property type="entry name" value="Surf1/Surf4"/>
</dbReference>
<feature type="transmembrane region" description="Helical" evidence="6">
    <location>
        <begin position="217"/>
        <end position="238"/>
    </location>
</feature>
<evidence type="ECO:0000256" key="1">
    <source>
        <dbReference type="ARBA" id="ARBA00004370"/>
    </source>
</evidence>
<keyword evidence="5 6" id="KW-0472">Membrane</keyword>
<evidence type="ECO:0000256" key="6">
    <source>
        <dbReference type="RuleBase" id="RU363076"/>
    </source>
</evidence>
<dbReference type="Proteomes" id="UP000005870">
    <property type="component" value="Chromosome"/>
</dbReference>
<dbReference type="Pfam" id="PF02104">
    <property type="entry name" value="SURF1"/>
    <property type="match status" value="1"/>
</dbReference>
<sequence length="251" mass="26454">MRGAGVSRRLPTSIGWVLAIAVAAGFCALGSWQLGRAQHKRAMLAHVAQVLRERQPLPLAAAAQHERAQTFDWSAGRGRFAAGAAVLLDNQVRDGQPGVRVYRPFLPADGGPALLVELGWQPLRGDRTLPVVAPLPGSHRVAGLLAPPPSPGLIRAAPAMQADGDLLAVALQPAALAAPLKLPGLAPRVLKLDPALPIGYPRDLDVLPNTLPPERHLGYAVQWFGLALAVLATAAVLTRRRRGAAREKMGA</sequence>
<comment type="subcellular location">
    <subcellularLocation>
        <location evidence="6">Cell membrane</location>
        <topology evidence="6">Multi-pass membrane protein</topology>
    </subcellularLocation>
    <subcellularLocation>
        <location evidence="1">Membrane</location>
    </subcellularLocation>
</comment>
<name>G7UW50_PSEUP</name>
<organism evidence="7 8">
    <name type="scientific">Pseudoxanthomonas spadix (strain BD-a59)</name>
    <dbReference type="NCBI Taxonomy" id="1045855"/>
    <lineage>
        <taxon>Bacteria</taxon>
        <taxon>Pseudomonadati</taxon>
        <taxon>Pseudomonadota</taxon>
        <taxon>Gammaproteobacteria</taxon>
        <taxon>Lysobacterales</taxon>
        <taxon>Lysobacteraceae</taxon>
        <taxon>Pseudoxanthomonas</taxon>
    </lineage>
</organism>
<dbReference type="KEGG" id="psd:DSC_15320"/>
<dbReference type="InterPro" id="IPR002994">
    <property type="entry name" value="Surf1/Shy1"/>
</dbReference>
<evidence type="ECO:0000256" key="3">
    <source>
        <dbReference type="ARBA" id="ARBA00022692"/>
    </source>
</evidence>
<keyword evidence="3 6" id="KW-0812">Transmembrane</keyword>
<evidence type="ECO:0000256" key="2">
    <source>
        <dbReference type="ARBA" id="ARBA00007165"/>
    </source>
</evidence>
<dbReference type="eggNOG" id="COG3346">
    <property type="taxonomic scope" value="Bacteria"/>
</dbReference>
<dbReference type="PANTHER" id="PTHR23427:SF2">
    <property type="entry name" value="SURFEIT LOCUS PROTEIN 1"/>
    <property type="match status" value="1"/>
</dbReference>
<comment type="similarity">
    <text evidence="2 6">Belongs to the SURF1 family.</text>
</comment>
<evidence type="ECO:0000313" key="8">
    <source>
        <dbReference type="Proteomes" id="UP000005870"/>
    </source>
</evidence>
<gene>
    <name evidence="7" type="ordered locus">DSC_15320</name>
</gene>
<protein>
    <recommendedName>
        <fullName evidence="6">SURF1-like protein</fullName>
    </recommendedName>
</protein>
<evidence type="ECO:0000313" key="7">
    <source>
        <dbReference type="EMBL" id="AER57708.1"/>
    </source>
</evidence>
<dbReference type="HOGENOM" id="CLU_047737_2_2_6"/>
<keyword evidence="8" id="KW-1185">Reference proteome</keyword>
<keyword evidence="4 6" id="KW-1133">Transmembrane helix</keyword>
<dbReference type="EMBL" id="CP003093">
    <property type="protein sequence ID" value="AER57708.1"/>
    <property type="molecule type" value="Genomic_DNA"/>
</dbReference>
<dbReference type="CDD" id="cd06662">
    <property type="entry name" value="SURF1"/>
    <property type="match status" value="1"/>
</dbReference>
<evidence type="ECO:0000256" key="4">
    <source>
        <dbReference type="ARBA" id="ARBA00022989"/>
    </source>
</evidence>
<feature type="transmembrane region" description="Helical" evidence="6">
    <location>
        <begin position="12"/>
        <end position="32"/>
    </location>
</feature>
<proteinExistence type="inferred from homology"/>
<accession>G7UW50</accession>
<dbReference type="PANTHER" id="PTHR23427">
    <property type="entry name" value="SURFEIT LOCUS PROTEIN"/>
    <property type="match status" value="1"/>
</dbReference>
<evidence type="ECO:0000256" key="5">
    <source>
        <dbReference type="ARBA" id="ARBA00023136"/>
    </source>
</evidence>
<reference evidence="7 8" key="1">
    <citation type="journal article" date="2012" name="J. Bacteriol.">
        <title>Complete Genome Sequence of the BTEX-Degrading Bacterium Pseudoxanthomonas spadix BD-a59.</title>
        <authorList>
            <person name="Lee S.H."/>
            <person name="Jin H.M."/>
            <person name="Lee H.J."/>
            <person name="Kim J.M."/>
            <person name="Jeon C.O."/>
        </authorList>
    </citation>
    <scope>NUCLEOTIDE SEQUENCE [LARGE SCALE GENOMIC DNA]</scope>
    <source>
        <strain evidence="7 8">BD-a59</strain>
    </source>
</reference>